<dbReference type="Gene3D" id="3.10.450.50">
    <property type="match status" value="1"/>
</dbReference>
<gene>
    <name evidence="1" type="ORF">QBC33DRAFT_559336</name>
</gene>
<sequence>MYPTSLHAVPIPSTRLDTVNQLLTGYSSLSVTQLTSTLSPTFQYRVLPTSLGMPPLDRASFARHAASVFAAFDEFRLVPDQDSLLEDAERSSVAVYARMEGVLRGGGGGTTTTPWASECVMLIRLSVDGTEVVGVDEFVDSAKAREMQLGNAPGEFGIGAR</sequence>
<dbReference type="AlphaFoldDB" id="A0AAJ0C3Z0"/>
<evidence type="ECO:0000313" key="1">
    <source>
        <dbReference type="EMBL" id="KAK1767211.1"/>
    </source>
</evidence>
<dbReference type="SUPFAM" id="SSF54427">
    <property type="entry name" value="NTF2-like"/>
    <property type="match status" value="1"/>
</dbReference>
<keyword evidence="2" id="KW-1185">Reference proteome</keyword>
<dbReference type="GeneID" id="85313150"/>
<evidence type="ECO:0000313" key="2">
    <source>
        <dbReference type="Proteomes" id="UP001244011"/>
    </source>
</evidence>
<proteinExistence type="predicted"/>
<dbReference type="PANTHER" id="PTHR39598:SF1">
    <property type="entry name" value="AUSTINOID BIOSYNTHESIS CLUSTERS PROTEIN F-RELATED"/>
    <property type="match status" value="1"/>
</dbReference>
<name>A0AAJ0C3Z0_9PEZI</name>
<protein>
    <recommendedName>
        <fullName evidence="3">SnoaL-like domain-containing protein</fullName>
    </recommendedName>
</protein>
<organism evidence="1 2">
    <name type="scientific">Phialemonium atrogriseum</name>
    <dbReference type="NCBI Taxonomy" id="1093897"/>
    <lineage>
        <taxon>Eukaryota</taxon>
        <taxon>Fungi</taxon>
        <taxon>Dikarya</taxon>
        <taxon>Ascomycota</taxon>
        <taxon>Pezizomycotina</taxon>
        <taxon>Sordariomycetes</taxon>
        <taxon>Sordariomycetidae</taxon>
        <taxon>Cephalothecales</taxon>
        <taxon>Cephalothecaceae</taxon>
        <taxon>Phialemonium</taxon>
    </lineage>
</organism>
<dbReference type="Proteomes" id="UP001244011">
    <property type="component" value="Unassembled WGS sequence"/>
</dbReference>
<comment type="caution">
    <text evidence="1">The sequence shown here is derived from an EMBL/GenBank/DDBJ whole genome shotgun (WGS) entry which is preliminary data.</text>
</comment>
<dbReference type="InterPro" id="IPR032710">
    <property type="entry name" value="NTF2-like_dom_sf"/>
</dbReference>
<dbReference type="PANTHER" id="PTHR39598">
    <property type="entry name" value="AUSTINOL SYNTHESIS PROTEIN F-RELATED"/>
    <property type="match status" value="1"/>
</dbReference>
<dbReference type="InterPro" id="IPR050977">
    <property type="entry name" value="Fungal_Meroterpenoid_Isomerase"/>
</dbReference>
<dbReference type="RefSeq" id="XP_060283424.1">
    <property type="nucleotide sequence ID" value="XM_060429963.1"/>
</dbReference>
<accession>A0AAJ0C3Z0</accession>
<reference evidence="1" key="1">
    <citation type="submission" date="2023-06" db="EMBL/GenBank/DDBJ databases">
        <title>Genome-scale phylogeny and comparative genomics of the fungal order Sordariales.</title>
        <authorList>
            <consortium name="Lawrence Berkeley National Laboratory"/>
            <person name="Hensen N."/>
            <person name="Bonometti L."/>
            <person name="Westerberg I."/>
            <person name="Brannstrom I.O."/>
            <person name="Guillou S."/>
            <person name="Cros-Aarteil S."/>
            <person name="Calhoun S."/>
            <person name="Haridas S."/>
            <person name="Kuo A."/>
            <person name="Mondo S."/>
            <person name="Pangilinan J."/>
            <person name="Riley R."/>
            <person name="Labutti K."/>
            <person name="Andreopoulos B."/>
            <person name="Lipzen A."/>
            <person name="Chen C."/>
            <person name="Yanf M."/>
            <person name="Daum C."/>
            <person name="Ng V."/>
            <person name="Clum A."/>
            <person name="Steindorff A."/>
            <person name="Ohm R."/>
            <person name="Martin F."/>
            <person name="Silar P."/>
            <person name="Natvig D."/>
            <person name="Lalanne C."/>
            <person name="Gautier V."/>
            <person name="Ament-Velasquez S.L."/>
            <person name="Kruys A."/>
            <person name="Hutchinson M.I."/>
            <person name="Powell A.J."/>
            <person name="Barry K."/>
            <person name="Miller A.N."/>
            <person name="Grigoriev I.V."/>
            <person name="Debuchy R."/>
            <person name="Gladieux P."/>
            <person name="Thoren M.H."/>
            <person name="Johannesson H."/>
        </authorList>
    </citation>
    <scope>NUCLEOTIDE SEQUENCE</scope>
    <source>
        <strain evidence="1">8032-3</strain>
    </source>
</reference>
<dbReference type="EMBL" id="MU839009">
    <property type="protein sequence ID" value="KAK1767211.1"/>
    <property type="molecule type" value="Genomic_DNA"/>
</dbReference>
<evidence type="ECO:0008006" key="3">
    <source>
        <dbReference type="Google" id="ProtNLM"/>
    </source>
</evidence>